<organism evidence="1 2">
    <name type="scientific">Lecanicillium saksenae</name>
    <dbReference type="NCBI Taxonomy" id="468837"/>
    <lineage>
        <taxon>Eukaryota</taxon>
        <taxon>Fungi</taxon>
        <taxon>Dikarya</taxon>
        <taxon>Ascomycota</taxon>
        <taxon>Pezizomycotina</taxon>
        <taxon>Sordariomycetes</taxon>
        <taxon>Hypocreomycetidae</taxon>
        <taxon>Hypocreales</taxon>
        <taxon>Cordycipitaceae</taxon>
        <taxon>Lecanicillium</taxon>
    </lineage>
</organism>
<reference evidence="1" key="1">
    <citation type="submission" date="2022-07" db="EMBL/GenBank/DDBJ databases">
        <title>Genome Sequence of Lecanicillium saksenae.</title>
        <authorList>
            <person name="Buettner E."/>
        </authorList>
    </citation>
    <scope>NUCLEOTIDE SEQUENCE</scope>
    <source>
        <strain evidence="1">VT-O1</strain>
    </source>
</reference>
<evidence type="ECO:0000313" key="2">
    <source>
        <dbReference type="Proteomes" id="UP001148737"/>
    </source>
</evidence>
<name>A0ACC1R0P2_9HYPO</name>
<sequence>MKLDFIMEDTRFPVPSSIFRYKLLSGGGTGYVFELADGIVLKYGLRGTMEDFMAENAIYDLFETKTPPVTIIQSFLRLPGLNFMPQMAGSLEDRMLANRDRDEAENRCRKVRRLEPATKVAQWAAEMTDAIAWLASIGLAHGDIRPDNMLLCPADHLKLPDFDRVVPMGSKHLGGIAPWVRSHYCLGQCPPGCPGGSEKYSTLTEQFTPQSMVLVENLQFPPLGDSPLERPAVKCWMGKFSSLEELAQESAQLEGAGEAANGTMFDAEYMDKARERCRIPVKEDLADLVPHPEAAEAQIPTDELS</sequence>
<dbReference type="EMBL" id="JANAKD010000176">
    <property type="protein sequence ID" value="KAJ3496593.1"/>
    <property type="molecule type" value="Genomic_DNA"/>
</dbReference>
<proteinExistence type="predicted"/>
<gene>
    <name evidence="1" type="ORF">NLG97_g2548</name>
</gene>
<protein>
    <submittedName>
        <fullName evidence="1">Uncharacterized protein</fullName>
    </submittedName>
</protein>
<accession>A0ACC1R0P2</accession>
<dbReference type="Proteomes" id="UP001148737">
    <property type="component" value="Unassembled WGS sequence"/>
</dbReference>
<comment type="caution">
    <text evidence="1">The sequence shown here is derived from an EMBL/GenBank/DDBJ whole genome shotgun (WGS) entry which is preliminary data.</text>
</comment>
<keyword evidence="2" id="KW-1185">Reference proteome</keyword>
<evidence type="ECO:0000313" key="1">
    <source>
        <dbReference type="EMBL" id="KAJ3496593.1"/>
    </source>
</evidence>